<dbReference type="EMBL" id="CP010849">
    <property type="protein sequence ID" value="AJP05775.1"/>
    <property type="molecule type" value="Genomic_DNA"/>
</dbReference>
<dbReference type="AlphaFoldDB" id="A0A0C5GA57"/>
<evidence type="ECO:0000313" key="2">
    <source>
        <dbReference type="EMBL" id="AJP05775.1"/>
    </source>
</evidence>
<organism evidence="2 3">
    <name type="scientific">Streptomyces cyaneogriseus subsp. noncyanogenus</name>
    <dbReference type="NCBI Taxonomy" id="477245"/>
    <lineage>
        <taxon>Bacteria</taxon>
        <taxon>Bacillati</taxon>
        <taxon>Actinomycetota</taxon>
        <taxon>Actinomycetes</taxon>
        <taxon>Kitasatosporales</taxon>
        <taxon>Streptomycetaceae</taxon>
        <taxon>Streptomyces</taxon>
    </lineage>
</organism>
<dbReference type="InterPro" id="IPR000086">
    <property type="entry name" value="NUDIX_hydrolase_dom"/>
</dbReference>
<feature type="domain" description="Nudix hydrolase" evidence="1">
    <location>
        <begin position="82"/>
        <end position="238"/>
    </location>
</feature>
<dbReference type="GO" id="GO:0016787">
    <property type="term" value="F:hydrolase activity"/>
    <property type="evidence" value="ECO:0007669"/>
    <property type="project" value="UniProtKB-KW"/>
</dbReference>
<reference evidence="2 3" key="1">
    <citation type="submission" date="2015-02" db="EMBL/GenBank/DDBJ databases">
        <title>Genome sequence of thermotolerant Streptomyces cyaneogriseus subsp. Noncyanogenus NMWT1, the producer of nematocidal antibiotics nemadectin.</title>
        <authorList>
            <person name="Wang H."/>
            <person name="Li C."/>
            <person name="Xiang W."/>
            <person name="Wang X."/>
        </authorList>
    </citation>
    <scope>NUCLEOTIDE SEQUENCE [LARGE SCALE GENOMIC DNA]</scope>
    <source>
        <strain evidence="2 3">NMWT 1</strain>
    </source>
</reference>
<protein>
    <submittedName>
        <fullName evidence="2">NUDIX hydrolase</fullName>
    </submittedName>
</protein>
<dbReference type="PATRIC" id="fig|477245.3.peg.3997"/>
<dbReference type="KEGG" id="scw:TU94_18930"/>
<dbReference type="HOGENOM" id="CLU_1115264_0_0_11"/>
<dbReference type="CDD" id="cd02883">
    <property type="entry name" value="NUDIX_Hydrolase"/>
    <property type="match status" value="1"/>
</dbReference>
<evidence type="ECO:0000259" key="1">
    <source>
        <dbReference type="PROSITE" id="PS51462"/>
    </source>
</evidence>
<sequence>MAEFLAAEGITLVESPPPPLSPGHREAMDRAWDEAVRANPALFDGPSVGCAGLEWRPERELVISWSRLTYRHRTLRRIPGAPWLPSLFVAVLQPTDDGRLLVGRMAGWTAAPGRWQLPGGTVEPPSGADEPLDAAALRGHAARELAEETGIGTDPSRLALWRVVRNDVRSVGALFLAPPLPASRVRERFDALVSVEAAAGREPELDRIALVRSPAGLAELRGPRVDYLEPVLGRPWSG</sequence>
<gene>
    <name evidence="2" type="ORF">TU94_18930</name>
</gene>
<keyword evidence="3" id="KW-1185">Reference proteome</keyword>
<dbReference type="Proteomes" id="UP000032234">
    <property type="component" value="Chromosome"/>
</dbReference>
<dbReference type="Gene3D" id="3.90.79.10">
    <property type="entry name" value="Nucleoside Triphosphate Pyrophosphohydrolase"/>
    <property type="match status" value="1"/>
</dbReference>
<evidence type="ECO:0000313" key="3">
    <source>
        <dbReference type="Proteomes" id="UP000032234"/>
    </source>
</evidence>
<name>A0A0C5GA57_9ACTN</name>
<accession>A0A0C5GA57</accession>
<dbReference type="SUPFAM" id="SSF55811">
    <property type="entry name" value="Nudix"/>
    <property type="match status" value="1"/>
</dbReference>
<dbReference type="InterPro" id="IPR015797">
    <property type="entry name" value="NUDIX_hydrolase-like_dom_sf"/>
</dbReference>
<dbReference type="Pfam" id="PF00293">
    <property type="entry name" value="NUDIX"/>
    <property type="match status" value="1"/>
</dbReference>
<proteinExistence type="predicted"/>
<dbReference type="PROSITE" id="PS51462">
    <property type="entry name" value="NUDIX"/>
    <property type="match status" value="1"/>
</dbReference>
<dbReference type="STRING" id="477245.TU94_18930"/>
<keyword evidence="2" id="KW-0378">Hydrolase</keyword>